<dbReference type="Proteomes" id="UP001497700">
    <property type="component" value="Unassembled WGS sequence"/>
</dbReference>
<comment type="caution">
    <text evidence="1">The sequence shown here is derived from an EMBL/GenBank/DDBJ whole genome shotgun (WGS) entry which is preliminary data.</text>
</comment>
<reference evidence="1 2" key="1">
    <citation type="journal article" date="2022" name="New Phytol.">
        <title>Ecological generalism drives hyperdiversity of secondary metabolite gene clusters in xylarialean endophytes.</title>
        <authorList>
            <person name="Franco M.E.E."/>
            <person name="Wisecaver J.H."/>
            <person name="Arnold A.E."/>
            <person name="Ju Y.M."/>
            <person name="Slot J.C."/>
            <person name="Ahrendt S."/>
            <person name="Moore L.P."/>
            <person name="Eastman K.E."/>
            <person name="Scott K."/>
            <person name="Konkel Z."/>
            <person name="Mondo S.J."/>
            <person name="Kuo A."/>
            <person name="Hayes R.D."/>
            <person name="Haridas S."/>
            <person name="Andreopoulos B."/>
            <person name="Riley R."/>
            <person name="LaButti K."/>
            <person name="Pangilinan J."/>
            <person name="Lipzen A."/>
            <person name="Amirebrahimi M."/>
            <person name="Yan J."/>
            <person name="Adam C."/>
            <person name="Keymanesh K."/>
            <person name="Ng V."/>
            <person name="Louie K."/>
            <person name="Northen T."/>
            <person name="Drula E."/>
            <person name="Henrissat B."/>
            <person name="Hsieh H.M."/>
            <person name="Youens-Clark K."/>
            <person name="Lutzoni F."/>
            <person name="Miadlikowska J."/>
            <person name="Eastwood D.C."/>
            <person name="Hamelin R.C."/>
            <person name="Grigoriev I.V."/>
            <person name="U'Ren J.M."/>
        </authorList>
    </citation>
    <scope>NUCLEOTIDE SEQUENCE [LARGE SCALE GENOMIC DNA]</scope>
    <source>
        <strain evidence="1 2">CBS 119005</strain>
    </source>
</reference>
<evidence type="ECO:0000313" key="2">
    <source>
        <dbReference type="Proteomes" id="UP001497700"/>
    </source>
</evidence>
<organism evidence="1 2">
    <name type="scientific">Hypoxylon rubiginosum</name>
    <dbReference type="NCBI Taxonomy" id="110542"/>
    <lineage>
        <taxon>Eukaryota</taxon>
        <taxon>Fungi</taxon>
        <taxon>Dikarya</taxon>
        <taxon>Ascomycota</taxon>
        <taxon>Pezizomycotina</taxon>
        <taxon>Sordariomycetes</taxon>
        <taxon>Xylariomycetidae</taxon>
        <taxon>Xylariales</taxon>
        <taxon>Hypoxylaceae</taxon>
        <taxon>Hypoxylon</taxon>
    </lineage>
</organism>
<dbReference type="EMBL" id="MU393522">
    <property type="protein sequence ID" value="KAI4862600.1"/>
    <property type="molecule type" value="Genomic_DNA"/>
</dbReference>
<protein>
    <submittedName>
        <fullName evidence="1">Pyridoxal phosphate-dependent transferase</fullName>
    </submittedName>
</protein>
<sequence length="468" mass="50429">MAPGTITSDPVDNGVDTSTQSTDLRPKLYENVDQDALEKKTSQYLFNYGTKFMKDIICGSKGLYVYTANGHKVLDWTSGQMSCLLGHGHPEVVKTIADHAANLDHLFSGMVSPPVLSLGERLCSLLPAGLDKAFFLSTGGESNEAAMKLAKVYTGKFEIVAVNGSWHGVTAQSLSAQYHYGRKGQGPLMPGMHMLPAPNAYRSIFRRADGSYDWEAELDYGWSLIDQASCGSLAAAIVECVQSSAGIHVLPPGYLRALKAHCERRAMLLIVDEAQTGIGRCGDMVAIAHEEVVPDILTLSKTLGNGLPLSAVVTSGEIERVAVERDYCFYTTHVNDPLPAAVGDKVLEIVVRDNLVENARAMGRLLHEGLARLQSRYECIGDVRGRGLMAGVEIVADRATKAPAQELAHAVAERAYDLGVWANLSSHGSFSGILRIAPPITITKEQVREGLGLLEEAFASTAGVVRLY</sequence>
<keyword evidence="1" id="KW-0808">Transferase</keyword>
<proteinExistence type="predicted"/>
<name>A0ACB9YT38_9PEZI</name>
<accession>A0ACB9YT38</accession>
<keyword evidence="2" id="KW-1185">Reference proteome</keyword>
<evidence type="ECO:0000313" key="1">
    <source>
        <dbReference type="EMBL" id="KAI4862600.1"/>
    </source>
</evidence>
<gene>
    <name evidence="1" type="ORF">F4820DRAFT_17172</name>
</gene>